<evidence type="ECO:0000313" key="5">
    <source>
        <dbReference type="Proteomes" id="UP000044841"/>
    </source>
</evidence>
<evidence type="ECO:0000259" key="3">
    <source>
        <dbReference type="PROSITE" id="PS51635"/>
    </source>
</evidence>
<dbReference type="InterPro" id="IPR011990">
    <property type="entry name" value="TPR-like_helical_dom_sf"/>
</dbReference>
<keyword evidence="1" id="KW-0443">Lipid metabolism</keyword>
<evidence type="ECO:0000256" key="1">
    <source>
        <dbReference type="ARBA" id="ARBA00023098"/>
    </source>
</evidence>
<dbReference type="Proteomes" id="UP000044841">
    <property type="component" value="Unassembled WGS sequence"/>
</dbReference>
<dbReference type="SUPFAM" id="SSF52540">
    <property type="entry name" value="P-loop containing nucleoside triphosphate hydrolases"/>
    <property type="match status" value="1"/>
</dbReference>
<dbReference type="PROSITE" id="PS51635">
    <property type="entry name" value="PNPLA"/>
    <property type="match status" value="1"/>
</dbReference>
<feature type="short sequence motif" description="GXGXXG" evidence="2">
    <location>
        <begin position="18"/>
        <end position="23"/>
    </location>
</feature>
<dbReference type="InterPro" id="IPR016035">
    <property type="entry name" value="Acyl_Trfase/lysoPLipase"/>
</dbReference>
<dbReference type="AlphaFoldDB" id="A0A0K6GCJ6"/>
<dbReference type="EMBL" id="CYGV01001667">
    <property type="protein sequence ID" value="CUA76333.1"/>
    <property type="molecule type" value="Genomic_DNA"/>
</dbReference>
<feature type="domain" description="PNPLA" evidence="3">
    <location>
        <begin position="14"/>
        <end position="212"/>
    </location>
</feature>
<sequence length="1023" mass="113584">MQTDLNPPKGLNILCIDGGGVRGLSSLIILQEFMRHVENASGGNTIHPYEHFDIIAGTGTGGVSACMLGRLRMPIGKAIERYARFVEEVFTEKKWSGSTMYKATKLQEALKSIVREETGDDAALMNDGQESNPCKTIVFAMAEHNLNAGLPVIFRSYSVATNPGPNCPIWRAGCATMAQTGLFKSIEIVDSAVSQSFVGGELGCSNPMAHVLSEAARLFPEGRVGSIISIGAGHASTIQVPSTSRWSRTQDVMMMMKDMATDSERVSEEMAARFQGAGQVYFRFNVDQGMQDMKSGSWERLGEAMQHAKAYLQKHHTNQNLDLAVRASVERRGAVPTAFAAGQISGALQSVNQATSFKLCPRPTKFYTGRNEENAQVVTCITGGKSERRVCVIYGLGGVGKTQLVLNVVKQTWNEWDHVIYVDASSTEAIEKALTEFGKANGIGEGYKDVMQWLESSGERWLLVFDNADTASTNIRQYIPASDRSGRVLITTRLPDLANLAEGPEAVCNLSRMSQTDGTALLVKIATMRGQRPSDNDIQVAGVLVEDFGGLALAIVHAGAYIAHSPGVSITTYRSLFLSRRQRMLDEYNELPAMAKLDSRGDTVYTTWKMCYNQLKPESHQMLWLIAYLHYDGIYEEIFKRAAQNIRSILHPLPLTDRELQAQNLVNKYLSTFLDSDGSWDTVKFMRVVADLIAYSLLEFDHVNTSYRVHVLVHDWAKTVVPHAPELAAECTATLVSLSIDWEEDIESLAFQRQLELHVTSVLIHCPAIGANHAYRFEKVYFGTGQWGKQIKLLQQLYEAFKQVLGEQHPDTLISMGDLASTYSDLGRYNDAEQLEIQVVEARKQVMGEQHPETLNSMGNLASTYSQLGRYNDAEQLQIQVLNTRKQVLGEQHPDTLTSMNNLASTYSCLGRYNEAEQLGIRVLNARTQVLGEQHPSTLTSMGNLALTYSYLGRYNEAERLQIQVLNARKQLLGEEHPDILISMSCLAWTYSRMSRWDEAIIPQPSQRNANNAIYRLASKSLS</sequence>
<dbReference type="InterPro" id="IPR053137">
    <property type="entry name" value="NLR-like"/>
</dbReference>
<dbReference type="Pfam" id="PF13424">
    <property type="entry name" value="TPR_12"/>
    <property type="match status" value="2"/>
</dbReference>
<dbReference type="GO" id="GO:0043531">
    <property type="term" value="F:ADP binding"/>
    <property type="evidence" value="ECO:0007669"/>
    <property type="project" value="InterPro"/>
</dbReference>
<name>A0A0K6GCJ6_9AGAM</name>
<dbReference type="Gene3D" id="1.25.40.10">
    <property type="entry name" value="Tetratricopeptide repeat domain"/>
    <property type="match status" value="2"/>
</dbReference>
<protein>
    <submittedName>
        <fullName evidence="4">Nephrocystin-3 [Xenopus (Silurana) tropicalis]</fullName>
    </submittedName>
</protein>
<reference evidence="4 5" key="1">
    <citation type="submission" date="2015-07" db="EMBL/GenBank/DDBJ databases">
        <authorList>
            <person name="Noorani M."/>
        </authorList>
    </citation>
    <scope>NUCLEOTIDE SEQUENCE [LARGE SCALE GENOMIC DNA]</scope>
    <source>
        <strain evidence="4">BBA 69670</strain>
    </source>
</reference>
<keyword evidence="5" id="KW-1185">Reference proteome</keyword>
<dbReference type="InterPro" id="IPR002641">
    <property type="entry name" value="PNPLA_dom"/>
</dbReference>
<dbReference type="PANTHER" id="PTHR46082">
    <property type="entry name" value="ATP/GTP-BINDING PROTEIN-RELATED"/>
    <property type="match status" value="1"/>
</dbReference>
<organism evidence="4 5">
    <name type="scientific">Rhizoctonia solani</name>
    <dbReference type="NCBI Taxonomy" id="456999"/>
    <lineage>
        <taxon>Eukaryota</taxon>
        <taxon>Fungi</taxon>
        <taxon>Dikarya</taxon>
        <taxon>Basidiomycota</taxon>
        <taxon>Agaricomycotina</taxon>
        <taxon>Agaricomycetes</taxon>
        <taxon>Cantharellales</taxon>
        <taxon>Ceratobasidiaceae</taxon>
        <taxon>Rhizoctonia</taxon>
    </lineage>
</organism>
<evidence type="ECO:0000256" key="2">
    <source>
        <dbReference type="PROSITE-ProRule" id="PRU01161"/>
    </source>
</evidence>
<proteinExistence type="predicted"/>
<dbReference type="Gene3D" id="3.40.50.300">
    <property type="entry name" value="P-loop containing nucleotide triphosphate hydrolases"/>
    <property type="match status" value="1"/>
</dbReference>
<dbReference type="SUPFAM" id="SSF48452">
    <property type="entry name" value="TPR-like"/>
    <property type="match status" value="2"/>
</dbReference>
<evidence type="ECO:0000313" key="4">
    <source>
        <dbReference type="EMBL" id="CUA76333.1"/>
    </source>
</evidence>
<comment type="caution">
    <text evidence="2">Lacks conserved residue(s) required for the propagation of feature annotation.</text>
</comment>
<gene>
    <name evidence="4" type="ORF">RSOLAG22IIIB_06212</name>
</gene>
<accession>A0A0K6GCJ6</accession>
<dbReference type="Pfam" id="PF00931">
    <property type="entry name" value="NB-ARC"/>
    <property type="match status" value="1"/>
</dbReference>
<dbReference type="PANTHER" id="PTHR46082:SF11">
    <property type="entry name" value="AAA+ ATPASE DOMAIN-CONTAINING PROTEIN-RELATED"/>
    <property type="match status" value="1"/>
</dbReference>
<dbReference type="InterPro" id="IPR027417">
    <property type="entry name" value="P-loop_NTPase"/>
</dbReference>
<dbReference type="SUPFAM" id="SSF52151">
    <property type="entry name" value="FabD/lysophospholipase-like"/>
    <property type="match status" value="1"/>
</dbReference>
<dbReference type="Pfam" id="PF01734">
    <property type="entry name" value="Patatin"/>
    <property type="match status" value="1"/>
</dbReference>
<dbReference type="Gene3D" id="3.40.1090.10">
    <property type="entry name" value="Cytosolic phospholipase A2 catalytic domain"/>
    <property type="match status" value="1"/>
</dbReference>
<dbReference type="GO" id="GO:0046486">
    <property type="term" value="P:glycerolipid metabolic process"/>
    <property type="evidence" value="ECO:0007669"/>
    <property type="project" value="UniProtKB-ARBA"/>
</dbReference>
<dbReference type="InterPro" id="IPR002182">
    <property type="entry name" value="NB-ARC"/>
</dbReference>
<dbReference type="Pfam" id="PF13374">
    <property type="entry name" value="TPR_10"/>
    <property type="match status" value="1"/>
</dbReference>